<dbReference type="Proteomes" id="UP000182314">
    <property type="component" value="Unassembled WGS sequence"/>
</dbReference>
<dbReference type="PANTHER" id="PTHR34986:SF1">
    <property type="entry name" value="PROTEIN YIAL"/>
    <property type="match status" value="1"/>
</dbReference>
<protein>
    <submittedName>
        <fullName evidence="2">YhcH/YjgK/YiaL family protein</fullName>
    </submittedName>
</protein>
<evidence type="ECO:0000313" key="2">
    <source>
        <dbReference type="EMBL" id="SFB67324.1"/>
    </source>
</evidence>
<reference evidence="1 3" key="2">
    <citation type="submission" date="2021-03" db="EMBL/GenBank/DDBJ databases">
        <authorList>
            <person name="Li Y."/>
            <person name="Li S."/>
            <person name="Chen M."/>
            <person name="Peng G."/>
            <person name="Tan Z."/>
            <person name="An Q."/>
        </authorList>
    </citation>
    <scope>NUCLEOTIDE SEQUENCE [LARGE SCALE GENOMIC DNA]</scope>
    <source>
        <strain evidence="1 3">Ola 51</strain>
    </source>
</reference>
<dbReference type="RefSeq" id="WP_064568324.1">
    <property type="nucleotide sequence ID" value="NZ_CP014007.2"/>
</dbReference>
<dbReference type="SUPFAM" id="SSF51197">
    <property type="entry name" value="Clavaminate synthase-like"/>
    <property type="match status" value="1"/>
</dbReference>
<dbReference type="Proteomes" id="UP000078227">
    <property type="component" value="Chromosome"/>
</dbReference>
<reference evidence="2 4" key="1">
    <citation type="submission" date="2016-10" db="EMBL/GenBank/DDBJ databases">
        <authorList>
            <person name="Varghese N."/>
            <person name="Submissions S."/>
        </authorList>
    </citation>
    <scope>NUCLEOTIDE SEQUENCE [LARGE SCALE GENOMIC DNA]</scope>
    <source>
        <strain evidence="2 4">CGMCC 1.7012</strain>
    </source>
</reference>
<evidence type="ECO:0000313" key="3">
    <source>
        <dbReference type="Proteomes" id="UP000078227"/>
    </source>
</evidence>
<evidence type="ECO:0000313" key="4">
    <source>
        <dbReference type="Proteomes" id="UP000182314"/>
    </source>
</evidence>
<dbReference type="GO" id="GO:0005829">
    <property type="term" value="C:cytosol"/>
    <property type="evidence" value="ECO:0007669"/>
    <property type="project" value="TreeGrafter"/>
</dbReference>
<dbReference type="PANTHER" id="PTHR34986">
    <property type="entry name" value="EVOLVED BETA-GALACTOSIDASE SUBUNIT BETA"/>
    <property type="match status" value="1"/>
</dbReference>
<dbReference type="AlphaFoldDB" id="A0AA94GZI7"/>
<dbReference type="Gene3D" id="2.60.120.370">
    <property type="entry name" value="YhcH/YjgK/YiaL"/>
    <property type="match status" value="1"/>
</dbReference>
<dbReference type="NCBIfam" id="TIGR00022">
    <property type="entry name" value="YhcH/YjgK/YiaL family protein"/>
    <property type="match status" value="1"/>
</dbReference>
<organism evidence="2 4">
    <name type="scientific">Kosakonia oryzae</name>
    <dbReference type="NCBI Taxonomy" id="497725"/>
    <lineage>
        <taxon>Bacteria</taxon>
        <taxon>Pseudomonadati</taxon>
        <taxon>Pseudomonadota</taxon>
        <taxon>Gammaproteobacteria</taxon>
        <taxon>Enterobacterales</taxon>
        <taxon>Enterobacteriaceae</taxon>
        <taxon>Kosakonia</taxon>
    </lineage>
</organism>
<name>A0AA94GZI7_9ENTR</name>
<dbReference type="InterPro" id="IPR004375">
    <property type="entry name" value="NanQ/TabA/YiaL"/>
</dbReference>
<dbReference type="EMBL" id="CP014007">
    <property type="protein sequence ID" value="ANI84355.1"/>
    <property type="molecule type" value="Genomic_DNA"/>
</dbReference>
<dbReference type="Pfam" id="PF04074">
    <property type="entry name" value="DUF386"/>
    <property type="match status" value="1"/>
</dbReference>
<dbReference type="InterPro" id="IPR037012">
    <property type="entry name" value="NanQ/TabA/YiaL_sf"/>
</dbReference>
<accession>A0AA94GZI7</accession>
<dbReference type="EMBL" id="FOKO01000001">
    <property type="protein sequence ID" value="SFB67324.1"/>
    <property type="molecule type" value="Genomic_DNA"/>
</dbReference>
<sequence length="163" mass="18671">MIVTSMKAWPVQESAFHPVIRQALAFLAQNDFQDFVPGKIDLIPGKLFCLLQEMDSVPFEEARPESHRQFIDIQYLISGHERMGVSRVESGLHTVVDDRTPQQDIMFWQVEEEETQVTLTPGMFAIFFPQDIHRPCCHPQSGGVNHLRKAVIKIDRALLEETV</sequence>
<keyword evidence="3" id="KW-1185">Reference proteome</keyword>
<evidence type="ECO:0000313" key="1">
    <source>
        <dbReference type="EMBL" id="ANI84355.1"/>
    </source>
</evidence>
<dbReference type="KEGG" id="kor:AWR26_20150"/>
<proteinExistence type="predicted"/>
<gene>
    <name evidence="1" type="ORF">AWR26_20150</name>
    <name evidence="2" type="ORF">SAMN05216286_0182</name>
</gene>